<protein>
    <submittedName>
        <fullName evidence="1">Uncharacterized protein</fullName>
    </submittedName>
</protein>
<comment type="caution">
    <text evidence="1">The sequence shown here is derived from an EMBL/GenBank/DDBJ whole genome shotgun (WGS) entry which is preliminary data.</text>
</comment>
<accession>A0ABS0YGD3</accession>
<name>A0ABS0YGD3_9BACT</name>
<reference evidence="1 2" key="1">
    <citation type="submission" date="2020-12" db="EMBL/GenBank/DDBJ databases">
        <title>Geomonas sp. Red421, isolated from paddy soil.</title>
        <authorList>
            <person name="Xu Z."/>
            <person name="Zhang Z."/>
            <person name="Masuda Y."/>
            <person name="Itoh H."/>
            <person name="Senoo K."/>
        </authorList>
    </citation>
    <scope>NUCLEOTIDE SEQUENCE [LARGE SCALE GENOMIC DNA]</scope>
    <source>
        <strain evidence="1 2">Red421</strain>
    </source>
</reference>
<evidence type="ECO:0000313" key="2">
    <source>
        <dbReference type="Proteomes" id="UP000614714"/>
    </source>
</evidence>
<organism evidence="1 2">
    <name type="scientific">Geomonas anaerohicana</name>
    <dbReference type="NCBI Taxonomy" id="2798583"/>
    <lineage>
        <taxon>Bacteria</taxon>
        <taxon>Pseudomonadati</taxon>
        <taxon>Thermodesulfobacteriota</taxon>
        <taxon>Desulfuromonadia</taxon>
        <taxon>Geobacterales</taxon>
        <taxon>Geobacteraceae</taxon>
        <taxon>Geomonas</taxon>
    </lineage>
</organism>
<dbReference type="RefSeq" id="WP_199389863.1">
    <property type="nucleotide sequence ID" value="NZ_JAEMHL010000007.1"/>
</dbReference>
<sequence length="121" mass="13532">MLHLKFDLAGRPAVFLGNCKRYYTGLSGLALYRNITDQGIALGRVKELLDDADQKYNAAVNYDRVAIVLRNKAFKELIDIFKKIAAYLQVIATEDDIPALMQAGLEVVTPYTRKRKSPSPA</sequence>
<keyword evidence="2" id="KW-1185">Reference proteome</keyword>
<dbReference type="EMBL" id="JAEMHL010000007">
    <property type="protein sequence ID" value="MBJ6751388.1"/>
    <property type="molecule type" value="Genomic_DNA"/>
</dbReference>
<evidence type="ECO:0000313" key="1">
    <source>
        <dbReference type="EMBL" id="MBJ6751388.1"/>
    </source>
</evidence>
<gene>
    <name evidence="1" type="ORF">JFN91_14315</name>
</gene>
<proteinExistence type="predicted"/>
<dbReference type="Proteomes" id="UP000614714">
    <property type="component" value="Unassembled WGS sequence"/>
</dbReference>